<keyword evidence="2" id="KW-0732">Signal</keyword>
<evidence type="ECO:0000259" key="3">
    <source>
        <dbReference type="PROSITE" id="PS51123"/>
    </source>
</evidence>
<proteinExistence type="predicted"/>
<reference evidence="4 5" key="1">
    <citation type="journal article" date="2016" name="J. Microbiol.">
        <title>Dankookia rubra gen. nov., sp. nov., an alphaproteobacterium isolated from sediment of a shallow stream.</title>
        <authorList>
            <person name="Kim W.H."/>
            <person name="Kim D.H."/>
            <person name="Kang K."/>
            <person name="Ahn T.Y."/>
        </authorList>
    </citation>
    <scope>NUCLEOTIDE SEQUENCE [LARGE SCALE GENOMIC DNA]</scope>
    <source>
        <strain evidence="4 5">JCM30602</strain>
    </source>
</reference>
<evidence type="ECO:0000256" key="2">
    <source>
        <dbReference type="SAM" id="SignalP"/>
    </source>
</evidence>
<dbReference type="Pfam" id="PF00691">
    <property type="entry name" value="OmpA"/>
    <property type="match status" value="1"/>
</dbReference>
<keyword evidence="5" id="KW-1185">Reference proteome</keyword>
<feature type="domain" description="OmpA-like" evidence="3">
    <location>
        <begin position="21"/>
        <end position="131"/>
    </location>
</feature>
<dbReference type="GO" id="GO:0016020">
    <property type="term" value="C:membrane"/>
    <property type="evidence" value="ECO:0007669"/>
    <property type="project" value="UniProtKB-UniRule"/>
</dbReference>
<evidence type="ECO:0000313" key="4">
    <source>
        <dbReference type="EMBL" id="TDH62885.1"/>
    </source>
</evidence>
<dbReference type="SUPFAM" id="SSF103088">
    <property type="entry name" value="OmpA-like"/>
    <property type="match status" value="1"/>
</dbReference>
<dbReference type="PROSITE" id="PS51257">
    <property type="entry name" value="PROKAR_LIPOPROTEIN"/>
    <property type="match status" value="1"/>
</dbReference>
<dbReference type="AlphaFoldDB" id="A0A4V6PKD7"/>
<name>A0A4V6PKD7_9PROT</name>
<dbReference type="RefSeq" id="WP_133288334.1">
    <property type="nucleotide sequence ID" value="NZ_SMSJ01000008.1"/>
</dbReference>
<dbReference type="EMBL" id="SMSJ01000008">
    <property type="protein sequence ID" value="TDH62885.1"/>
    <property type="molecule type" value="Genomic_DNA"/>
</dbReference>
<feature type="signal peptide" evidence="2">
    <location>
        <begin position="1"/>
        <end position="27"/>
    </location>
</feature>
<dbReference type="InterPro" id="IPR036737">
    <property type="entry name" value="OmpA-like_sf"/>
</dbReference>
<accession>A0A4V6PKD7</accession>
<organism evidence="4 5">
    <name type="scientific">Dankookia rubra</name>
    <dbReference type="NCBI Taxonomy" id="1442381"/>
    <lineage>
        <taxon>Bacteria</taxon>
        <taxon>Pseudomonadati</taxon>
        <taxon>Pseudomonadota</taxon>
        <taxon>Alphaproteobacteria</taxon>
        <taxon>Acetobacterales</taxon>
        <taxon>Roseomonadaceae</taxon>
        <taxon>Dankookia</taxon>
    </lineage>
</organism>
<evidence type="ECO:0000313" key="5">
    <source>
        <dbReference type="Proteomes" id="UP000295096"/>
    </source>
</evidence>
<dbReference type="Gene3D" id="3.30.1330.60">
    <property type="entry name" value="OmpA-like domain"/>
    <property type="match status" value="1"/>
</dbReference>
<protein>
    <submittedName>
        <fullName evidence="4">OmpA family protein</fullName>
    </submittedName>
</protein>
<comment type="caution">
    <text evidence="4">The sequence shown here is derived from an EMBL/GenBank/DDBJ whole genome shotgun (WGS) entry which is preliminary data.</text>
</comment>
<evidence type="ECO:0000256" key="1">
    <source>
        <dbReference type="PROSITE-ProRule" id="PRU00473"/>
    </source>
</evidence>
<keyword evidence="1" id="KW-0472">Membrane</keyword>
<feature type="chain" id="PRO_5020679696" evidence="2">
    <location>
        <begin position="28"/>
        <end position="131"/>
    </location>
</feature>
<dbReference type="Proteomes" id="UP000295096">
    <property type="component" value="Unassembled WGS sequence"/>
</dbReference>
<dbReference type="PROSITE" id="PS51123">
    <property type="entry name" value="OMPA_2"/>
    <property type="match status" value="1"/>
</dbReference>
<dbReference type="InterPro" id="IPR006665">
    <property type="entry name" value="OmpA-like"/>
</dbReference>
<dbReference type="CDD" id="cd07185">
    <property type="entry name" value="OmpA_C-like"/>
    <property type="match status" value="1"/>
</dbReference>
<gene>
    <name evidence="4" type="ORF">E2C06_09350</name>
</gene>
<dbReference type="OrthoDB" id="7273828at2"/>
<sequence>MRRRLAFAVLPLLALAACQAPTPPAPAPVTVVFFNADSAALDENAQAIVAQAAGLAKERPGAPVRVRGFAAPDAGTAAFGKALAETRAQHVADHLAEAGVQRSRIRIESRGAVPFDSFPTESRRVEIVIGQ</sequence>